<dbReference type="SMART" id="SM00389">
    <property type="entry name" value="HOX"/>
    <property type="match status" value="1"/>
</dbReference>
<evidence type="ECO:0000256" key="3">
    <source>
        <dbReference type="ARBA" id="ARBA00023125"/>
    </source>
</evidence>
<dbReference type="OrthoDB" id="6159439at2759"/>
<evidence type="ECO:0000256" key="2">
    <source>
        <dbReference type="ARBA" id="ARBA00022473"/>
    </source>
</evidence>
<dbReference type="InterPro" id="IPR001356">
    <property type="entry name" value="HD"/>
</dbReference>
<dbReference type="Pfam" id="PF00046">
    <property type="entry name" value="Homeodomain"/>
    <property type="match status" value="1"/>
</dbReference>
<feature type="compositionally biased region" description="Basic residues" evidence="8">
    <location>
        <begin position="176"/>
        <end position="187"/>
    </location>
</feature>
<reference evidence="10 11" key="1">
    <citation type="journal article" date="2017" name="Mycologia">
        <title>Bifiguratus adelaidae, gen. et sp. nov., a new member of Mucoromycotina in endophytic and soil-dwelling habitats.</title>
        <authorList>
            <person name="Torres-Cruz T.J."/>
            <person name="Billingsley Tobias T.L."/>
            <person name="Almatruk M."/>
            <person name="Hesse C."/>
            <person name="Kuske C.R."/>
            <person name="Desiro A."/>
            <person name="Benucci G.M."/>
            <person name="Bonito G."/>
            <person name="Stajich J.E."/>
            <person name="Dunlap C."/>
            <person name="Arnold A.E."/>
            <person name="Porras-Alfaro A."/>
        </authorList>
    </citation>
    <scope>NUCLEOTIDE SEQUENCE [LARGE SCALE GENOMIC DNA]</scope>
    <source>
        <strain evidence="10 11">AZ0501</strain>
    </source>
</reference>
<protein>
    <recommendedName>
        <fullName evidence="9">Homeobox domain-containing protein</fullName>
    </recommendedName>
</protein>
<name>A0A261Y4S2_9FUNG</name>
<feature type="domain" description="Homeobox" evidence="9">
    <location>
        <begin position="38"/>
        <end position="98"/>
    </location>
</feature>
<comment type="caution">
    <text evidence="10">The sequence shown here is derived from an EMBL/GenBank/DDBJ whole genome shotgun (WGS) entry which is preliminary data.</text>
</comment>
<dbReference type="InterPro" id="IPR009057">
    <property type="entry name" value="Homeodomain-like_sf"/>
</dbReference>
<evidence type="ECO:0000259" key="9">
    <source>
        <dbReference type="PROSITE" id="PS50071"/>
    </source>
</evidence>
<dbReference type="Gene3D" id="1.10.10.60">
    <property type="entry name" value="Homeodomain-like"/>
    <property type="match status" value="1"/>
</dbReference>
<gene>
    <name evidence="10" type="ORF">BZG36_01525</name>
</gene>
<dbReference type="PROSITE" id="PS00027">
    <property type="entry name" value="HOMEOBOX_1"/>
    <property type="match status" value="1"/>
</dbReference>
<dbReference type="GO" id="GO:0000981">
    <property type="term" value="F:DNA-binding transcription factor activity, RNA polymerase II-specific"/>
    <property type="evidence" value="ECO:0007669"/>
    <property type="project" value="InterPro"/>
</dbReference>
<organism evidence="10 11">
    <name type="scientific">Bifiguratus adelaidae</name>
    <dbReference type="NCBI Taxonomy" id="1938954"/>
    <lineage>
        <taxon>Eukaryota</taxon>
        <taxon>Fungi</taxon>
        <taxon>Fungi incertae sedis</taxon>
        <taxon>Mucoromycota</taxon>
        <taxon>Mucoromycotina</taxon>
        <taxon>Endogonomycetes</taxon>
        <taxon>Endogonales</taxon>
        <taxon>Endogonales incertae sedis</taxon>
        <taxon>Bifiguratus</taxon>
    </lineage>
</organism>
<keyword evidence="3 6" id="KW-0238">DNA-binding</keyword>
<feature type="region of interest" description="Disordered" evidence="8">
    <location>
        <begin position="95"/>
        <end position="197"/>
    </location>
</feature>
<feature type="compositionally biased region" description="Polar residues" evidence="8">
    <location>
        <begin position="142"/>
        <end position="153"/>
    </location>
</feature>
<keyword evidence="4 6" id="KW-0371">Homeobox</keyword>
<evidence type="ECO:0000256" key="5">
    <source>
        <dbReference type="ARBA" id="ARBA00023242"/>
    </source>
</evidence>
<dbReference type="AlphaFoldDB" id="A0A261Y4S2"/>
<feature type="DNA-binding region" description="Homeobox" evidence="6">
    <location>
        <begin position="40"/>
        <end position="99"/>
    </location>
</feature>
<proteinExistence type="predicted"/>
<dbReference type="InterPro" id="IPR017970">
    <property type="entry name" value="Homeobox_CS"/>
</dbReference>
<evidence type="ECO:0000256" key="1">
    <source>
        <dbReference type="ARBA" id="ARBA00004123"/>
    </source>
</evidence>
<dbReference type="PROSITE" id="PS50071">
    <property type="entry name" value="HOMEOBOX_2"/>
    <property type="match status" value="1"/>
</dbReference>
<evidence type="ECO:0000256" key="6">
    <source>
        <dbReference type="PROSITE-ProRule" id="PRU00108"/>
    </source>
</evidence>
<evidence type="ECO:0000313" key="10">
    <source>
        <dbReference type="EMBL" id="OZJ05630.1"/>
    </source>
</evidence>
<dbReference type="CDD" id="cd00086">
    <property type="entry name" value="homeodomain"/>
    <property type="match status" value="1"/>
</dbReference>
<keyword evidence="11" id="KW-1185">Reference proteome</keyword>
<comment type="subcellular location">
    <subcellularLocation>
        <location evidence="1 6 7">Nucleus</location>
    </subcellularLocation>
</comment>
<keyword evidence="2" id="KW-0217">Developmental protein</keyword>
<dbReference type="EMBL" id="MVBO01000012">
    <property type="protein sequence ID" value="OZJ05630.1"/>
    <property type="molecule type" value="Genomic_DNA"/>
</dbReference>
<dbReference type="SUPFAM" id="SSF46689">
    <property type="entry name" value="Homeodomain-like"/>
    <property type="match status" value="1"/>
</dbReference>
<accession>A0A261Y4S2</accession>
<dbReference type="GO" id="GO:0005634">
    <property type="term" value="C:nucleus"/>
    <property type="evidence" value="ECO:0007669"/>
    <property type="project" value="UniProtKB-SubCell"/>
</dbReference>
<sequence>MLPNLHCNITNFNTNLSDFYDPSFHVPHCDFKPTFYNPFEVKHRRRTSRTQFKVLEKTFQENPKPSAAARRVLAQNLAMTPRGVQVWFQNRRAKAKLQKQQQEDKDQDQANDDSCSQYTTTTSSTIEYKAQSCQRLEEDEASSPTMHSKTVTNMPEPVADDDLFSPRHNPALNKATQHRQYPKRKSRSPQTPPTFPSTFEELQLMQAQHLLQRQHGYYYGQNMRNNAVQEPMMQRFMSLVPQWGVMGSMLNGSTDDSALQQSPIPAVSFMRRNSCSELMAPVHPLPNRQETTLSTIPEHEQLPDFNMMRRMSEPQHRPDLNPDFDMTDGRLLSNPCNALNLLISLPSGCPKWTSPFQ</sequence>
<evidence type="ECO:0000256" key="4">
    <source>
        <dbReference type="ARBA" id="ARBA00023155"/>
    </source>
</evidence>
<evidence type="ECO:0000256" key="7">
    <source>
        <dbReference type="RuleBase" id="RU000682"/>
    </source>
</evidence>
<keyword evidence="5 6" id="KW-0539">Nucleus</keyword>
<dbReference type="GO" id="GO:0000978">
    <property type="term" value="F:RNA polymerase II cis-regulatory region sequence-specific DNA binding"/>
    <property type="evidence" value="ECO:0007669"/>
    <property type="project" value="TreeGrafter"/>
</dbReference>
<evidence type="ECO:0000313" key="11">
    <source>
        <dbReference type="Proteomes" id="UP000242875"/>
    </source>
</evidence>
<dbReference type="PANTHER" id="PTHR45793:SF5">
    <property type="entry name" value="HOMEOTIC PROTEIN OCELLILESS"/>
    <property type="match status" value="1"/>
</dbReference>
<dbReference type="PANTHER" id="PTHR45793">
    <property type="entry name" value="HOMEOBOX PROTEIN"/>
    <property type="match status" value="1"/>
</dbReference>
<evidence type="ECO:0000256" key="8">
    <source>
        <dbReference type="SAM" id="MobiDB-lite"/>
    </source>
</evidence>
<dbReference type="Proteomes" id="UP000242875">
    <property type="component" value="Unassembled WGS sequence"/>
</dbReference>